<protein>
    <submittedName>
        <fullName evidence="1">Uncharacterized protein</fullName>
    </submittedName>
</protein>
<evidence type="ECO:0000313" key="1">
    <source>
        <dbReference type="EMBL" id="UBZ25573.1"/>
    </source>
</evidence>
<gene>
    <name evidence="1" type="ORF">CcNV_088</name>
</gene>
<reference evidence="1" key="1">
    <citation type="journal article" date="2021" name="Viruses">
        <title>Identification and Full Characterisation of Two Novel Crustacean Infecting Members of the Family Nudiviridae Provides Support for Two Subfamilies.</title>
        <authorList>
            <person name="Bateman K.S."/>
            <person name="Kerr R."/>
            <person name="Stentiford G.D."/>
            <person name="Bean T.P."/>
            <person name="Hooper C."/>
            <person name="Van Eynde B."/>
            <person name="Delbare D."/>
            <person name="Bojko J."/>
            <person name="Christiaens O."/>
            <person name="Taning C.N.T."/>
            <person name="Smagghe G."/>
            <person name="van Oers M.M."/>
            <person name="van Aerle R."/>
        </authorList>
    </citation>
    <scope>NUCLEOTIDE SEQUENCE</scope>
    <source>
        <strain evidence="1">AN1</strain>
    </source>
</reference>
<evidence type="ECO:0000313" key="2">
    <source>
        <dbReference type="Proteomes" id="UP000831195"/>
    </source>
</evidence>
<proteinExistence type="predicted"/>
<keyword evidence="2" id="KW-1185">Reference proteome</keyword>
<dbReference type="Proteomes" id="UP000831195">
    <property type="component" value="Segment"/>
</dbReference>
<organism evidence="1 2">
    <name type="scientific">Crangon crangon nudivirus</name>
    <dbReference type="NCBI Taxonomy" id="2880838"/>
    <lineage>
        <taxon>Viruses</taxon>
        <taxon>Viruses incertae sedis</taxon>
        <taxon>Naldaviricetes</taxon>
        <taxon>Lefavirales</taxon>
        <taxon>Nudiviridae</taxon>
        <taxon>Gammanudivirus</taxon>
        <taxon>Gammanudivirus cracrangonis</taxon>
    </lineage>
</organism>
<accession>A0AAE9BZ94</accession>
<sequence>MRDYAAYGPSYVTLSMDPATKEIEYLAQVSGDGKQKNHVNFLGSYICFDANILSREDFIDHWSITPKGVIDSNRCTQKAPIKNTLNATATTQNITEPRLYNRVYNKNKICTAAANSKIKMVKINTLLDVEAIMGDRIKSYAMAIAEYDRVEAIQWDTQDEYEKIMMDEFRDVIKYYTKTSIRDILYMAMYIAYRLEHYYASFYNSKELPMAIQLAFLWCEVHKNYKDFTGTTNNRDGLTDDERLAMTAAALNYILHSCVYFLVIIKNDQIGQLTTKDRYDAYMCITSVGLSTHIDTPNNLGEMIDNLVDYLESRETHRQDNTAKLKDDITKIYQTMKDNIETTAAAAAGAPATMQWNGGIGNNPFNAQMTTATTSTVGGPNTQSRIIKQLQAMDPMGIISTPVVYNTTGTDAKSNIMHGLGYSPL</sequence>
<dbReference type="EMBL" id="MZ311577">
    <property type="protein sequence ID" value="UBZ25573.1"/>
    <property type="molecule type" value="Genomic_DNA"/>
</dbReference>
<name>A0AAE9BZ94_9VIRU</name>